<evidence type="ECO:0000313" key="3">
    <source>
        <dbReference type="EMBL" id="OHS94867.1"/>
    </source>
</evidence>
<sequence>MNEAFQDPQTLSQQVLDNIDNILSPQKLFNSLFFRICRMIAEVHSYPTVLNLLDQIFYVIQVFQIMLLSLFSNSHGIWVKDPSTILYSDIINIIIRFLPFHSSHDAHSLAIIFIILLHATVIFYLIWTFLFYKPFTSCTYTTTKWLPILPFYLTKIMVIPCVCHFFWCVYNVRNGVAVGLLIISLINCVISIAGYITHNMINSCFPVFSSNHTAKWFNASYSFNLISILVSAALYETLEVIISKEGRLIIMTLLNLSTFVKLCYSGIYCPFTKIRSNFYFVYINIMNLINGLSITACDYLDYHFSVWLIVCISALIPLMFISKQIVKRRIIKLKTICDYCVDNVDFKPLQNLTKMSIVTAICTSFNGDFDALNWLMEYYPQDFSVITLYYKFVLLFPKQHHLLKQSITQMKPLCHLSIQNKIITCYFEYLYFINCSDPFEVDSFTSLAVDDYLMTLHLFWTEVLLGRKKRLLSLSQVVNEKYLYAQSFFHLFEHAYEKLENYERFRSISSLQLVSLVSKESEPIMNIIYRESKNSVPSAVQSILSKSNSINRYPRSLPIEQVAADIKKKTLLFRHLVMYYPFIFIVSVGIILTVFLFINCEKIPMIWDYEFSIIDIIYRLIVAYFLYPLIPLTQNGIYDSSMFKNYINENHLFNTNLTDVKNDLISIIDSAVEMFPQLYQNMKTHPFPEGKGELLTTKYSIYMYPKTSNTTKNVSFIMMLNYLTYIAKSHAQTFTEQEFIDIYSTNMSASITRSNIVLFNSALTFLYNYPPSVENIILNFFSKRACYFEISATILIFLAFVMQLCSGFLALYFIEAFFDNLFILPKVSISELIDKLGSRISTNFLFHEEIDSDLKYNLTQLSYQSAPKSFESLLSSFTLFSILTFLMAIIFRGLFIPGTYENQHLLKFSFKNLKMASPHLSLPIYFSVVQHDALELLLISKLGLEPPANYTQVLFNSINDTTHYIISDLYNYTIDADTFPPFLLRSFFLTPNLTIQDPIDSQTIPVIGAFMIATNLLFLEEFRNNQTFTPSTLNNMVASTISIMNKMIPALRDSLMNSIQSFIGEFRYTATIIVYIYFFLTLMTMVVVHYLAGTMLNDPDFVVSFLSTVPPNVLTNFTRGNNDFSEGQTEVAPMIFENEDAFQFLVETVILCDSLNNVVAITPSGQAMLQLDEYLIKFTDLLSTLKISIDQLKLPPTEQFSQPCMAVFPSGEEKVLKIFITPVKKFIFNTQLIEYACTIEDITQKHNLIYNLNHEANKVRLLMTQYVPWPIADLFSRGENAQRIVVQKIICMNFYLKTPLPLTFHELSIVQAELNKLMKECSFLTYFGRSLQSFRVVSGIFNTSMPLPEQAARSVIFSMQLIEIIRHISENIHKPIDVHCGVHAPGPVCADEVSQNPPIFDVFGHSLTVSETVSMKCDVNKINITRDVYELIFGQSSFEIAFETEISLLNGAVMPIHMVTHVNLE</sequence>
<feature type="transmembrane region" description="Helical" evidence="1">
    <location>
        <begin position="873"/>
        <end position="895"/>
    </location>
</feature>
<feature type="transmembrane region" description="Helical" evidence="1">
    <location>
        <begin position="611"/>
        <end position="630"/>
    </location>
</feature>
<keyword evidence="1" id="KW-0812">Transmembrane</keyword>
<feature type="transmembrane region" description="Helical" evidence="1">
    <location>
        <begin position="792"/>
        <end position="814"/>
    </location>
</feature>
<dbReference type="EMBL" id="MLAK01001282">
    <property type="protein sequence ID" value="OHS94867.1"/>
    <property type="molecule type" value="Genomic_DNA"/>
</dbReference>
<dbReference type="Pfam" id="PF00211">
    <property type="entry name" value="Guanylate_cyc"/>
    <property type="match status" value="1"/>
</dbReference>
<comment type="caution">
    <text evidence="3">The sequence shown here is derived from an EMBL/GenBank/DDBJ whole genome shotgun (WGS) entry which is preliminary data.</text>
</comment>
<accession>A0A1J4JB33</accession>
<name>A0A1J4JB33_9EUKA</name>
<feature type="domain" description="Guanylate cyclase" evidence="2">
    <location>
        <begin position="1334"/>
        <end position="1448"/>
    </location>
</feature>
<dbReference type="InterPro" id="IPR001054">
    <property type="entry name" value="A/G_cyclase"/>
</dbReference>
<keyword evidence="1" id="KW-1133">Transmembrane helix</keyword>
<feature type="transmembrane region" description="Helical" evidence="1">
    <location>
        <begin position="216"/>
        <end position="235"/>
    </location>
</feature>
<feature type="transmembrane region" description="Helical" evidence="1">
    <location>
        <begin position="247"/>
        <end position="267"/>
    </location>
</feature>
<keyword evidence="1" id="KW-0472">Membrane</keyword>
<feature type="transmembrane region" description="Helical" evidence="1">
    <location>
        <begin position="152"/>
        <end position="170"/>
    </location>
</feature>
<evidence type="ECO:0000259" key="2">
    <source>
        <dbReference type="Pfam" id="PF00211"/>
    </source>
</evidence>
<feature type="transmembrane region" description="Helical" evidence="1">
    <location>
        <begin position="108"/>
        <end position="132"/>
    </location>
</feature>
<evidence type="ECO:0000313" key="4">
    <source>
        <dbReference type="Proteomes" id="UP000179807"/>
    </source>
</evidence>
<proteinExistence type="predicted"/>
<feature type="transmembrane region" description="Helical" evidence="1">
    <location>
        <begin position="1072"/>
        <end position="1092"/>
    </location>
</feature>
<dbReference type="VEuPathDB" id="TrichDB:TRFO_10789"/>
<dbReference type="GeneID" id="94830369"/>
<reference evidence="3" key="1">
    <citation type="submission" date="2016-10" db="EMBL/GenBank/DDBJ databases">
        <authorList>
            <person name="Benchimol M."/>
            <person name="Almeida L.G."/>
            <person name="Vasconcelos A.T."/>
            <person name="Perreira-Neves A."/>
            <person name="Rosa I.A."/>
            <person name="Tasca T."/>
            <person name="Bogo M.R."/>
            <person name="de Souza W."/>
        </authorList>
    </citation>
    <scope>NUCLEOTIDE SEQUENCE [LARGE SCALE GENOMIC DNA]</scope>
    <source>
        <strain evidence="3">K</strain>
    </source>
</reference>
<dbReference type="GO" id="GO:0035556">
    <property type="term" value="P:intracellular signal transduction"/>
    <property type="evidence" value="ECO:0007669"/>
    <property type="project" value="InterPro"/>
</dbReference>
<feature type="transmembrane region" description="Helical" evidence="1">
    <location>
        <begin position="577"/>
        <end position="599"/>
    </location>
</feature>
<keyword evidence="4" id="KW-1185">Reference proteome</keyword>
<dbReference type="SUPFAM" id="SSF55073">
    <property type="entry name" value="Nucleotide cyclase"/>
    <property type="match status" value="1"/>
</dbReference>
<protein>
    <recommendedName>
        <fullName evidence="2">Guanylate cyclase domain-containing protein</fullName>
    </recommendedName>
</protein>
<dbReference type="GO" id="GO:0009190">
    <property type="term" value="P:cyclic nucleotide biosynthetic process"/>
    <property type="evidence" value="ECO:0007669"/>
    <property type="project" value="InterPro"/>
</dbReference>
<dbReference type="Gene3D" id="3.30.70.1230">
    <property type="entry name" value="Nucleotide cyclase"/>
    <property type="match status" value="1"/>
</dbReference>
<feature type="transmembrane region" description="Helical" evidence="1">
    <location>
        <begin position="302"/>
        <end position="322"/>
    </location>
</feature>
<gene>
    <name evidence="3" type="ORF">TRFO_10789</name>
</gene>
<organism evidence="3 4">
    <name type="scientific">Tritrichomonas foetus</name>
    <dbReference type="NCBI Taxonomy" id="1144522"/>
    <lineage>
        <taxon>Eukaryota</taxon>
        <taxon>Metamonada</taxon>
        <taxon>Parabasalia</taxon>
        <taxon>Tritrichomonadida</taxon>
        <taxon>Tritrichomonadidae</taxon>
        <taxon>Tritrichomonas</taxon>
    </lineage>
</organism>
<feature type="transmembrane region" description="Helical" evidence="1">
    <location>
        <begin position="279"/>
        <end position="296"/>
    </location>
</feature>
<dbReference type="Proteomes" id="UP000179807">
    <property type="component" value="Unassembled WGS sequence"/>
</dbReference>
<feature type="transmembrane region" description="Helical" evidence="1">
    <location>
        <begin position="55"/>
        <end position="72"/>
    </location>
</feature>
<feature type="transmembrane region" description="Helical" evidence="1">
    <location>
        <begin position="176"/>
        <end position="196"/>
    </location>
</feature>
<dbReference type="InterPro" id="IPR029787">
    <property type="entry name" value="Nucleotide_cyclase"/>
</dbReference>
<evidence type="ECO:0000256" key="1">
    <source>
        <dbReference type="SAM" id="Phobius"/>
    </source>
</evidence>
<dbReference type="RefSeq" id="XP_068348004.1">
    <property type="nucleotide sequence ID" value="XM_068495665.1"/>
</dbReference>